<feature type="domain" description="Acyltransferase 3" evidence="3">
    <location>
        <begin position="39"/>
        <end position="357"/>
    </location>
</feature>
<evidence type="ECO:0000256" key="2">
    <source>
        <dbReference type="SAM" id="Phobius"/>
    </source>
</evidence>
<dbReference type="KEGG" id="psd:DSC_08920"/>
<evidence type="ECO:0000259" key="3">
    <source>
        <dbReference type="Pfam" id="PF01757"/>
    </source>
</evidence>
<feature type="transmembrane region" description="Helical" evidence="2">
    <location>
        <begin position="341"/>
        <end position="362"/>
    </location>
</feature>
<dbReference type="GO" id="GO:0016020">
    <property type="term" value="C:membrane"/>
    <property type="evidence" value="ECO:0007669"/>
    <property type="project" value="TreeGrafter"/>
</dbReference>
<feature type="transmembrane region" description="Helical" evidence="2">
    <location>
        <begin position="151"/>
        <end position="172"/>
    </location>
</feature>
<dbReference type="PANTHER" id="PTHR23028:SF131">
    <property type="entry name" value="BLR2367 PROTEIN"/>
    <property type="match status" value="1"/>
</dbReference>
<evidence type="ECO:0000256" key="1">
    <source>
        <dbReference type="SAM" id="MobiDB-lite"/>
    </source>
</evidence>
<feature type="transmembrane region" description="Helical" evidence="2">
    <location>
        <begin position="238"/>
        <end position="259"/>
    </location>
</feature>
<dbReference type="HOGENOM" id="CLU_005679_1_4_6"/>
<evidence type="ECO:0000313" key="5">
    <source>
        <dbReference type="Proteomes" id="UP000005870"/>
    </source>
</evidence>
<dbReference type="GO" id="GO:0000271">
    <property type="term" value="P:polysaccharide biosynthetic process"/>
    <property type="evidence" value="ECO:0007669"/>
    <property type="project" value="TreeGrafter"/>
</dbReference>
<feature type="transmembrane region" description="Helical" evidence="2">
    <location>
        <begin position="179"/>
        <end position="198"/>
    </location>
</feature>
<dbReference type="InterPro" id="IPR050879">
    <property type="entry name" value="Acyltransferase_3"/>
</dbReference>
<keyword evidence="4" id="KW-0808">Transferase</keyword>
<dbReference type="AlphaFoldDB" id="G7UVW5"/>
<keyword evidence="2" id="KW-0472">Membrane</keyword>
<feature type="transmembrane region" description="Helical" evidence="2">
    <location>
        <begin position="108"/>
        <end position="131"/>
    </location>
</feature>
<dbReference type="STRING" id="1045855.DSC_08920"/>
<feature type="transmembrane region" description="Helical" evidence="2">
    <location>
        <begin position="279"/>
        <end position="297"/>
    </location>
</feature>
<dbReference type="Pfam" id="PF01757">
    <property type="entry name" value="Acyl_transf_3"/>
    <property type="match status" value="1"/>
</dbReference>
<evidence type="ECO:0000313" key="4">
    <source>
        <dbReference type="EMBL" id="AER56434.1"/>
    </source>
</evidence>
<proteinExistence type="predicted"/>
<keyword evidence="2" id="KW-1133">Transmembrane helix</keyword>
<feature type="transmembrane region" description="Helical" evidence="2">
    <location>
        <begin position="66"/>
        <end position="87"/>
    </location>
</feature>
<dbReference type="EMBL" id="CP003093">
    <property type="protein sequence ID" value="AER56434.1"/>
    <property type="molecule type" value="Genomic_DNA"/>
</dbReference>
<dbReference type="Proteomes" id="UP000005870">
    <property type="component" value="Chromosome"/>
</dbReference>
<protein>
    <submittedName>
        <fullName evidence="4">Acyltransferase</fullName>
    </submittedName>
</protein>
<feature type="transmembrane region" description="Helical" evidence="2">
    <location>
        <begin position="204"/>
        <end position="226"/>
    </location>
</feature>
<sequence length="388" mass="42303">MQLPPLQVEPGRSILPADPGISPHDTGISTTTDKEHMPALDGLRGLAAAIVLFSHLHLFTGDTDNLGRGGVLLFFALSGFLMAHLHLRQSINAVSVRRFCAARIARIVPLYYSVVILGYLSTQVLGLEAFSKYDMDTLQLARLLLFVGKVSVFWSVGPEFQFYGFFVLIWAITALSGVWRTYALVALGVFAVACYLASPTLPGILFVSKLQIFMVGIAAAMLRWWLAAHYPLPGAGKVILQLAACAGILALVMPSTRMFLPLFPAASVAEHSRWYYADLPRVLLAGLAVLAFSYSTWASNQLLGNWLMRELGRVSFSIYLLHEPVIGLMRVTGFFEDLNPWVAAALCLTLSALVSSAVNRLFETPARIWLSRKLAAPRQLAAAPAIAG</sequence>
<accession>G7UVW5</accession>
<dbReference type="RefSeq" id="WP_014160610.1">
    <property type="nucleotide sequence ID" value="NC_016147.2"/>
</dbReference>
<gene>
    <name evidence="4" type="ordered locus">DSC_08920</name>
</gene>
<feature type="transmembrane region" description="Helical" evidence="2">
    <location>
        <begin position="318"/>
        <end position="335"/>
    </location>
</feature>
<dbReference type="InterPro" id="IPR002656">
    <property type="entry name" value="Acyl_transf_3_dom"/>
</dbReference>
<dbReference type="eggNOG" id="COG1835">
    <property type="taxonomic scope" value="Bacteria"/>
</dbReference>
<dbReference type="GO" id="GO:0016747">
    <property type="term" value="F:acyltransferase activity, transferring groups other than amino-acyl groups"/>
    <property type="evidence" value="ECO:0007669"/>
    <property type="project" value="InterPro"/>
</dbReference>
<feature type="region of interest" description="Disordered" evidence="1">
    <location>
        <begin position="10"/>
        <end position="34"/>
    </location>
</feature>
<keyword evidence="4" id="KW-0012">Acyltransferase</keyword>
<organism evidence="4 5">
    <name type="scientific">Pseudoxanthomonas spadix (strain BD-a59)</name>
    <dbReference type="NCBI Taxonomy" id="1045855"/>
    <lineage>
        <taxon>Bacteria</taxon>
        <taxon>Pseudomonadati</taxon>
        <taxon>Pseudomonadota</taxon>
        <taxon>Gammaproteobacteria</taxon>
        <taxon>Lysobacterales</taxon>
        <taxon>Lysobacteraceae</taxon>
        <taxon>Pseudoxanthomonas</taxon>
    </lineage>
</organism>
<keyword evidence="2" id="KW-0812">Transmembrane</keyword>
<dbReference type="PANTHER" id="PTHR23028">
    <property type="entry name" value="ACETYLTRANSFERASE"/>
    <property type="match status" value="1"/>
</dbReference>
<name>G7UVW5_PSEUP</name>
<keyword evidence="5" id="KW-1185">Reference proteome</keyword>
<reference evidence="4 5" key="1">
    <citation type="journal article" date="2012" name="J. Bacteriol.">
        <title>Complete Genome Sequence of the BTEX-Degrading Bacterium Pseudoxanthomonas spadix BD-a59.</title>
        <authorList>
            <person name="Lee S.H."/>
            <person name="Jin H.M."/>
            <person name="Lee H.J."/>
            <person name="Kim J.M."/>
            <person name="Jeon C.O."/>
        </authorList>
    </citation>
    <scope>NUCLEOTIDE SEQUENCE [LARGE SCALE GENOMIC DNA]</scope>
    <source>
        <strain evidence="4 5">BD-a59</strain>
    </source>
</reference>